<comment type="caution">
    <text evidence="1">The sequence shown here is derived from an EMBL/GenBank/DDBJ whole genome shotgun (WGS) entry which is preliminary data.</text>
</comment>
<evidence type="ECO:0000313" key="2">
    <source>
        <dbReference type="Proteomes" id="UP001054945"/>
    </source>
</evidence>
<name>A0AAV4UT02_CAEEX</name>
<sequence length="129" mass="14629">MFFEYITEPERQVFKKAHKFLAAGKAVNCRKFLIFPGQKFCIHSPPYSSQEANFSSFANFKRAGNSPVLHVYDTAKAVRYERLSKTGKICVPGLERTLHGSGWLCIIKSGAPFWERINLCSLCPDILQP</sequence>
<proteinExistence type="predicted"/>
<gene>
    <name evidence="1" type="ORF">CEXT_176161</name>
</gene>
<evidence type="ECO:0000313" key="1">
    <source>
        <dbReference type="EMBL" id="GIY60619.1"/>
    </source>
</evidence>
<reference evidence="1 2" key="1">
    <citation type="submission" date="2021-06" db="EMBL/GenBank/DDBJ databases">
        <title>Caerostris extrusa draft genome.</title>
        <authorList>
            <person name="Kono N."/>
            <person name="Arakawa K."/>
        </authorList>
    </citation>
    <scope>NUCLEOTIDE SEQUENCE [LARGE SCALE GENOMIC DNA]</scope>
</reference>
<dbReference type="EMBL" id="BPLR01013351">
    <property type="protein sequence ID" value="GIY60619.1"/>
    <property type="molecule type" value="Genomic_DNA"/>
</dbReference>
<dbReference type="AlphaFoldDB" id="A0AAV4UT02"/>
<accession>A0AAV4UT02</accession>
<organism evidence="1 2">
    <name type="scientific">Caerostris extrusa</name>
    <name type="common">Bark spider</name>
    <name type="synonym">Caerostris bankana</name>
    <dbReference type="NCBI Taxonomy" id="172846"/>
    <lineage>
        <taxon>Eukaryota</taxon>
        <taxon>Metazoa</taxon>
        <taxon>Ecdysozoa</taxon>
        <taxon>Arthropoda</taxon>
        <taxon>Chelicerata</taxon>
        <taxon>Arachnida</taxon>
        <taxon>Araneae</taxon>
        <taxon>Araneomorphae</taxon>
        <taxon>Entelegynae</taxon>
        <taxon>Araneoidea</taxon>
        <taxon>Araneidae</taxon>
        <taxon>Caerostris</taxon>
    </lineage>
</organism>
<dbReference type="Proteomes" id="UP001054945">
    <property type="component" value="Unassembled WGS sequence"/>
</dbReference>
<keyword evidence="2" id="KW-1185">Reference proteome</keyword>
<protein>
    <submittedName>
        <fullName evidence="1">Uncharacterized protein</fullName>
    </submittedName>
</protein>